<feature type="compositionally biased region" description="Polar residues" evidence="1">
    <location>
        <begin position="163"/>
        <end position="173"/>
    </location>
</feature>
<keyword evidence="3" id="KW-1185">Reference proteome</keyword>
<protein>
    <submittedName>
        <fullName evidence="2">Uncharacterized protein</fullName>
    </submittedName>
</protein>
<reference evidence="2 3" key="1">
    <citation type="journal article" date="2022" name="Allergy">
        <title>Genome assembly and annotation of Periplaneta americana reveal a comprehensive cockroach allergen profile.</title>
        <authorList>
            <person name="Wang L."/>
            <person name="Xiong Q."/>
            <person name="Saelim N."/>
            <person name="Wang L."/>
            <person name="Nong W."/>
            <person name="Wan A.T."/>
            <person name="Shi M."/>
            <person name="Liu X."/>
            <person name="Cao Q."/>
            <person name="Hui J.H.L."/>
            <person name="Sookrung N."/>
            <person name="Leung T.F."/>
            <person name="Tungtrongchitr A."/>
            <person name="Tsui S.K.W."/>
        </authorList>
    </citation>
    <scope>NUCLEOTIDE SEQUENCE [LARGE SCALE GENOMIC DNA]</scope>
    <source>
        <strain evidence="2">PWHHKU_190912</strain>
    </source>
</reference>
<evidence type="ECO:0000256" key="1">
    <source>
        <dbReference type="SAM" id="MobiDB-lite"/>
    </source>
</evidence>
<evidence type="ECO:0000313" key="2">
    <source>
        <dbReference type="EMBL" id="KAJ4430601.1"/>
    </source>
</evidence>
<organism evidence="2 3">
    <name type="scientific">Periplaneta americana</name>
    <name type="common">American cockroach</name>
    <name type="synonym">Blatta americana</name>
    <dbReference type="NCBI Taxonomy" id="6978"/>
    <lineage>
        <taxon>Eukaryota</taxon>
        <taxon>Metazoa</taxon>
        <taxon>Ecdysozoa</taxon>
        <taxon>Arthropoda</taxon>
        <taxon>Hexapoda</taxon>
        <taxon>Insecta</taxon>
        <taxon>Pterygota</taxon>
        <taxon>Neoptera</taxon>
        <taxon>Polyneoptera</taxon>
        <taxon>Dictyoptera</taxon>
        <taxon>Blattodea</taxon>
        <taxon>Blattoidea</taxon>
        <taxon>Blattidae</taxon>
        <taxon>Blattinae</taxon>
        <taxon>Periplaneta</taxon>
    </lineage>
</organism>
<accession>A0ABQ8S969</accession>
<sequence>MSDTEEDVGKKGEDLSLFMDIIKTFPVIFNKSMLPESRQKKSAALANIREKYEKGFGVPITEAQLIKKVSNMKTRLKKKTDLKKTGNKTIKLNDWERKLYELMEGEINPVINRAEGYLNCGGLIDLATSSPFLIFLLTFILEGVRCGVMLPDDWLGDEDEPETSASTCTNTTVPQPPPRRRSSPTILHQKETEETRHLSLTDLQRLVLVEQLAALKEQRAYYKEKSERLSGNYQNTCDNAQNIDNTSLFASYTQM</sequence>
<gene>
    <name evidence="2" type="ORF">ANN_19189</name>
</gene>
<proteinExistence type="predicted"/>
<dbReference type="EMBL" id="JAJSOF020000031">
    <property type="protein sequence ID" value="KAJ4430601.1"/>
    <property type="molecule type" value="Genomic_DNA"/>
</dbReference>
<dbReference type="Proteomes" id="UP001148838">
    <property type="component" value="Unassembled WGS sequence"/>
</dbReference>
<name>A0ABQ8S969_PERAM</name>
<evidence type="ECO:0000313" key="3">
    <source>
        <dbReference type="Proteomes" id="UP001148838"/>
    </source>
</evidence>
<feature type="region of interest" description="Disordered" evidence="1">
    <location>
        <begin position="157"/>
        <end position="184"/>
    </location>
</feature>
<comment type="caution">
    <text evidence="2">The sequence shown here is derived from an EMBL/GenBank/DDBJ whole genome shotgun (WGS) entry which is preliminary data.</text>
</comment>